<dbReference type="OrthoDB" id="245989at2759"/>
<sequence length="104" mass="11360">MEAVKDDQAKGVSHKSPYTVAIFSQLKALVLREIQLTLQDRVTLTVDFLNAILTAIVLGTVFLSLPTTSAGIFTCGGALFVSLLFNVFICMYINQRLPKVLSPL</sequence>
<dbReference type="Proteomes" id="UP000765509">
    <property type="component" value="Unassembled WGS sequence"/>
</dbReference>
<name>A0A9Q3DGV7_9BASI</name>
<evidence type="ECO:0000256" key="5">
    <source>
        <dbReference type="SAM" id="Phobius"/>
    </source>
</evidence>
<evidence type="ECO:0000313" key="8">
    <source>
        <dbReference type="Proteomes" id="UP000765509"/>
    </source>
</evidence>
<proteinExistence type="predicted"/>
<comment type="caution">
    <text evidence="7">The sequence shown here is derived from an EMBL/GenBank/DDBJ whole genome shotgun (WGS) entry which is preliminary data.</text>
</comment>
<feature type="transmembrane region" description="Helical" evidence="5">
    <location>
        <begin position="42"/>
        <end position="65"/>
    </location>
</feature>
<evidence type="ECO:0000313" key="7">
    <source>
        <dbReference type="EMBL" id="MBW0501453.1"/>
    </source>
</evidence>
<dbReference type="AlphaFoldDB" id="A0A9Q3DGV7"/>
<keyword evidence="2 5" id="KW-0812">Transmembrane</keyword>
<dbReference type="GO" id="GO:0016020">
    <property type="term" value="C:membrane"/>
    <property type="evidence" value="ECO:0007669"/>
    <property type="project" value="UniProtKB-SubCell"/>
</dbReference>
<feature type="domain" description="ABC-2 type transporter transmembrane" evidence="6">
    <location>
        <begin position="25"/>
        <end position="91"/>
    </location>
</feature>
<comment type="subcellular location">
    <subcellularLocation>
        <location evidence="1">Membrane</location>
        <topology evidence="1">Multi-pass membrane protein</topology>
    </subcellularLocation>
</comment>
<dbReference type="Pfam" id="PF01061">
    <property type="entry name" value="ABC2_membrane"/>
    <property type="match status" value="1"/>
</dbReference>
<evidence type="ECO:0000256" key="4">
    <source>
        <dbReference type="ARBA" id="ARBA00023136"/>
    </source>
</evidence>
<keyword evidence="3 5" id="KW-1133">Transmembrane helix</keyword>
<dbReference type="GO" id="GO:0140359">
    <property type="term" value="F:ABC-type transporter activity"/>
    <property type="evidence" value="ECO:0007669"/>
    <property type="project" value="InterPro"/>
</dbReference>
<evidence type="ECO:0000256" key="1">
    <source>
        <dbReference type="ARBA" id="ARBA00004141"/>
    </source>
</evidence>
<evidence type="ECO:0000256" key="3">
    <source>
        <dbReference type="ARBA" id="ARBA00022989"/>
    </source>
</evidence>
<dbReference type="EMBL" id="AVOT02016330">
    <property type="protein sequence ID" value="MBW0501453.1"/>
    <property type="molecule type" value="Genomic_DNA"/>
</dbReference>
<accession>A0A9Q3DGV7</accession>
<organism evidence="7 8">
    <name type="scientific">Austropuccinia psidii MF-1</name>
    <dbReference type="NCBI Taxonomy" id="1389203"/>
    <lineage>
        <taxon>Eukaryota</taxon>
        <taxon>Fungi</taxon>
        <taxon>Dikarya</taxon>
        <taxon>Basidiomycota</taxon>
        <taxon>Pucciniomycotina</taxon>
        <taxon>Pucciniomycetes</taxon>
        <taxon>Pucciniales</taxon>
        <taxon>Sphaerophragmiaceae</taxon>
        <taxon>Austropuccinia</taxon>
    </lineage>
</organism>
<gene>
    <name evidence="7" type="ORF">O181_041168</name>
</gene>
<feature type="transmembrane region" description="Helical" evidence="5">
    <location>
        <begin position="71"/>
        <end position="93"/>
    </location>
</feature>
<protein>
    <recommendedName>
        <fullName evidence="6">ABC-2 type transporter transmembrane domain-containing protein</fullName>
    </recommendedName>
</protein>
<keyword evidence="8" id="KW-1185">Reference proteome</keyword>
<dbReference type="InterPro" id="IPR013525">
    <property type="entry name" value="ABC2_TM"/>
</dbReference>
<evidence type="ECO:0000256" key="2">
    <source>
        <dbReference type="ARBA" id="ARBA00022692"/>
    </source>
</evidence>
<reference evidence="7" key="1">
    <citation type="submission" date="2021-03" db="EMBL/GenBank/DDBJ databases">
        <title>Draft genome sequence of rust myrtle Austropuccinia psidii MF-1, a brazilian biotype.</title>
        <authorList>
            <person name="Quecine M.C."/>
            <person name="Pachon D.M.R."/>
            <person name="Bonatelli M.L."/>
            <person name="Correr F.H."/>
            <person name="Franceschini L.M."/>
            <person name="Leite T.F."/>
            <person name="Margarido G.R.A."/>
            <person name="Almeida C.A."/>
            <person name="Ferrarezi J.A."/>
            <person name="Labate C.A."/>
        </authorList>
    </citation>
    <scope>NUCLEOTIDE SEQUENCE</scope>
    <source>
        <strain evidence="7">MF-1</strain>
    </source>
</reference>
<keyword evidence="4 5" id="KW-0472">Membrane</keyword>
<evidence type="ECO:0000259" key="6">
    <source>
        <dbReference type="Pfam" id="PF01061"/>
    </source>
</evidence>